<dbReference type="AlphaFoldDB" id="A0A6C0E3D8"/>
<proteinExistence type="predicted"/>
<protein>
    <submittedName>
        <fullName evidence="1">Uncharacterized protein</fullName>
    </submittedName>
</protein>
<evidence type="ECO:0000313" key="1">
    <source>
        <dbReference type="EMBL" id="QHT23288.1"/>
    </source>
</evidence>
<dbReference type="EMBL" id="MN739730">
    <property type="protein sequence ID" value="QHT23288.1"/>
    <property type="molecule type" value="Genomic_DNA"/>
</dbReference>
<sequence>MTFYSEALASSSTIARFKTRQPQTVTSSATATASSEISQDDAYQKAYELALKIAISQAQHDANIIVQSVDTATIGEKIFYLGSSLLQDYIREEDDNKTYTLIKDFTLPDGMDLHIQKDKKLYILENIRLTINRNNEVHIYGSLYCSGDILVDGGKLSNHSSNSLTVNGDGTSNSNGLTVNNGTLENSNSGTMLVTSNGVVTLINSIFNNDDECICIIENGSIIYTPNIDNPTNTSVVNNMGTINISDVIDDSNTSGETGLQASVLNINVNSTLNNSGIINVGLGKGNSSSNSCSEIGFESEKNSNTGTINIYYNSSNQIIPGGMTYATNSIYLNIAYNPNSGNGQINNYVSSTIANGSSESSSVLTVSDKGATDVPTTATNFPTFITVIYQ</sequence>
<name>A0A6C0E3D8_9ZZZZ</name>
<reference evidence="1" key="1">
    <citation type="journal article" date="2020" name="Nature">
        <title>Giant virus diversity and host interactions through global metagenomics.</title>
        <authorList>
            <person name="Schulz F."/>
            <person name="Roux S."/>
            <person name="Paez-Espino D."/>
            <person name="Jungbluth S."/>
            <person name="Walsh D.A."/>
            <person name="Denef V.J."/>
            <person name="McMahon K.D."/>
            <person name="Konstantinidis K.T."/>
            <person name="Eloe-Fadrosh E.A."/>
            <person name="Kyrpides N.C."/>
            <person name="Woyke T."/>
        </authorList>
    </citation>
    <scope>NUCLEOTIDE SEQUENCE</scope>
    <source>
        <strain evidence="1">GVMAG-M-3300023179-116</strain>
    </source>
</reference>
<organism evidence="1">
    <name type="scientific">viral metagenome</name>
    <dbReference type="NCBI Taxonomy" id="1070528"/>
    <lineage>
        <taxon>unclassified sequences</taxon>
        <taxon>metagenomes</taxon>
        <taxon>organismal metagenomes</taxon>
    </lineage>
</organism>
<accession>A0A6C0E3D8</accession>